<dbReference type="FunFam" id="1.20.120.1080:FF:000001">
    <property type="entry name" value="Pre-mRNA-splicing factor ATP-dependent RNA helicase"/>
    <property type="match status" value="1"/>
</dbReference>
<feature type="domain" description="RING-type" evidence="24">
    <location>
        <begin position="1547"/>
        <end position="1583"/>
    </location>
</feature>
<dbReference type="FunFam" id="3.40.50.300:FF:000101">
    <property type="entry name" value="Pre-mRNA-splicing factor ATP-dependent RNA helicase"/>
    <property type="match status" value="1"/>
</dbReference>
<comment type="catalytic activity">
    <reaction evidence="19">
        <text>ATP + H2O = ADP + phosphate + H(+)</text>
        <dbReference type="Rhea" id="RHEA:13065"/>
        <dbReference type="ChEBI" id="CHEBI:15377"/>
        <dbReference type="ChEBI" id="CHEBI:15378"/>
        <dbReference type="ChEBI" id="CHEBI:30616"/>
        <dbReference type="ChEBI" id="CHEBI:43474"/>
        <dbReference type="ChEBI" id="CHEBI:456216"/>
        <dbReference type="EC" id="3.6.4.13"/>
    </reaction>
</comment>
<dbReference type="InterPro" id="IPR014001">
    <property type="entry name" value="Helicase_ATP-bd"/>
</dbReference>
<keyword evidence="9 21" id="KW-0863">Zinc-finger</keyword>
<evidence type="ECO:0000259" key="24">
    <source>
        <dbReference type="PROSITE" id="PS50089"/>
    </source>
</evidence>
<dbReference type="GO" id="GO:0003723">
    <property type="term" value="F:RNA binding"/>
    <property type="evidence" value="ECO:0007669"/>
    <property type="project" value="TreeGrafter"/>
</dbReference>
<feature type="domain" description="Helicase ATP-binding" evidence="26">
    <location>
        <begin position="607"/>
        <end position="770"/>
    </location>
</feature>
<dbReference type="CDD" id="cd16649">
    <property type="entry name" value="mRING-HC-C3HC5_CGRF1-like"/>
    <property type="match status" value="1"/>
</dbReference>
<keyword evidence="8" id="KW-0547">Nucleotide-binding</keyword>
<evidence type="ECO:0000256" key="17">
    <source>
        <dbReference type="ARBA" id="ARBA00023187"/>
    </source>
</evidence>
<sequence>MDEVAKLEHLSLVSKICTELDNHLGLNDKDLAEFIIDLADINPTFEAFKKALIENGAEFSDSFMTNLLRIIQHMKPISSSAENNKKGTTNSNPLALKFPGLAIPNEKPPTFSSDESSEEDEKETKRITSKDLFKEESKVKESGGDIVRQAMAELEALAPSNIGLKKEEKKDVQSKYQNDTRVKRDRSKERHRRRSRSRDKRSKTPERRNRSRDRDRDKRRRSRSRHRYRSRSRDRHRRSRSRGRRSRSRGRRSRSRGRRSRSRSHSRDREGKDKFRDFEKKSRKRSPEVEMSDDPEPGKIYNGRVANIVPFGCFVQIEGLRKRWEGLVHISQLRAEGRVTNVSDVVSRGDKVKVKVISVTGQKVSLTIKDVCQETGKDLNPTSHAHLQAEREGRNPDRPAPAATVLAGLQGNLDPDEDSSRKRVTRISSPERWEIKQMISSGVIDKSELPDFDEETGLLPKDEDGEADIEIELVEDEPPFLQGHGRALHDLSPVRIVKNPDGSLAQAAMMQSALAKERREQKMLQREQEMESVPTGLNKNWIDPLPESDGRTLAANMRGSGITPQDLPEWKKHVIGGKKSSFGKKTNLSLLEQRQSLPIYKLKDELIKAVADNQILIVIGETGSGKTTQMTQYVAESGLSARGKVACTQPRRVAAMSVAKRVAEEFGCRLGQEVGYTIRFEDCTSPETIIKYMTDGMLLRECLMDLDLNSYSVIMLDEAHERTIHTDVLFGLLKQAVQKRPELKLIVTSATLDAVKFSQYFFEAPIFTIPGRTFPVEVLYTKEPETDYLDASLITVMQIHLREPPGDILLFLTGQEEIDTACEILYERMKSLGPDVPELIILPVYSALPSEMQTRIFEPAPPGSRKVVIATNIAETSLTIDGIYYVVDPGFVKQKVYNSKTGMDSLVVTPISQAAAKQRAGRAGRTGPGKCYRLYTERAYRDEMLPTPVPEIQRTNLATTVLQLKTMGINDLLHFDFMDAPPVESLIMALEQLHSLSALDSEGLLTRLGRRMAEFPLEPNLSKILIMSVALQCSDEILTIVSMLSVQNVFYRPKDKQALADQKKAKFNQPEGDHLTLLAVYNSWRNNKFSNAWCYENFVQIRTLKRAQDVRKQLLGIMDRHKLDVVSAGKNTVRVQKTICSGFFRNAAKKDPQEGYRTLVDSQVVYIHPSSALFNRQPEWVIYHELVQTTKEYMREVTTIDPKWLVEFAPAFFKFSDPTKLSKFKKNQRLEPLYNKYEEPNAWRISRELLDMDFLSEIIGETVILGIDSLILGFCVKQLSKCKHILNALQTAPILDIDSSLNKEINKYPNNTIPYVVIRGLVKPLGKPIVSNYNNKVTGVVQRLTIKEHVIARTSAGFWSDQTRTIHEVCNSTPFVLNNGHYSIEVVDALAAELLDLDVISDKFEPMSPGVIDHVWGFFSGVRQRGMQTMEEMLRDGSYITAIGELSRSHSGALKIQPPKDGLPLYLTTATKSSLLKRLASSRDFLRILLIVFGAVAVLASGRIAYKYLKRRKRRELEDSMKRQLAAGRKERRAHARERNLTEVQLCVVCTENPKEIILLPCGHVCLCEDCSDNITDNCPICRERIESRAPAFIT</sequence>
<dbReference type="PROSITE" id="PS51192">
    <property type="entry name" value="HELICASE_ATP_BIND_1"/>
    <property type="match status" value="1"/>
</dbReference>
<dbReference type="GO" id="GO:0000390">
    <property type="term" value="P:spliceosomal complex disassembly"/>
    <property type="evidence" value="ECO:0007669"/>
    <property type="project" value="TreeGrafter"/>
</dbReference>
<organism evidence="28 29">
    <name type="scientific">Parnassius apollo</name>
    <name type="common">Apollo butterfly</name>
    <name type="synonym">Papilio apollo</name>
    <dbReference type="NCBI Taxonomy" id="110799"/>
    <lineage>
        <taxon>Eukaryota</taxon>
        <taxon>Metazoa</taxon>
        <taxon>Ecdysozoa</taxon>
        <taxon>Arthropoda</taxon>
        <taxon>Hexapoda</taxon>
        <taxon>Insecta</taxon>
        <taxon>Pterygota</taxon>
        <taxon>Neoptera</taxon>
        <taxon>Endopterygota</taxon>
        <taxon>Lepidoptera</taxon>
        <taxon>Glossata</taxon>
        <taxon>Ditrysia</taxon>
        <taxon>Papilionoidea</taxon>
        <taxon>Papilionidae</taxon>
        <taxon>Parnassiinae</taxon>
        <taxon>Parnassini</taxon>
        <taxon>Parnassius</taxon>
        <taxon>Parnassius</taxon>
    </lineage>
</organism>
<dbReference type="SMART" id="SM00847">
    <property type="entry name" value="HA2"/>
    <property type="match status" value="1"/>
</dbReference>
<dbReference type="SMART" id="SM00316">
    <property type="entry name" value="S1"/>
    <property type="match status" value="1"/>
</dbReference>
<evidence type="ECO:0000256" key="5">
    <source>
        <dbReference type="ARBA" id="ARBA00022679"/>
    </source>
</evidence>
<evidence type="ECO:0000256" key="14">
    <source>
        <dbReference type="ARBA" id="ARBA00022840"/>
    </source>
</evidence>
<keyword evidence="10" id="KW-0833">Ubl conjugation pathway</keyword>
<accession>A0A8S3XBY1</accession>
<evidence type="ECO:0000313" key="29">
    <source>
        <dbReference type="Proteomes" id="UP000691718"/>
    </source>
</evidence>
<feature type="compositionally biased region" description="Basic residues" evidence="22">
    <location>
        <begin position="189"/>
        <end position="201"/>
    </location>
</feature>
<evidence type="ECO:0000256" key="1">
    <source>
        <dbReference type="ARBA" id="ARBA00000900"/>
    </source>
</evidence>
<dbReference type="PROSITE" id="PS00690">
    <property type="entry name" value="DEAH_ATP_HELICASE"/>
    <property type="match status" value="1"/>
</dbReference>
<dbReference type="InterPro" id="IPR002464">
    <property type="entry name" value="DNA/RNA_helicase_DEAH_CS"/>
</dbReference>
<keyword evidence="15 23" id="KW-1133">Transmembrane helix</keyword>
<dbReference type="FunFam" id="3.40.50.300:FF:000191">
    <property type="entry name" value="Pre-mRNA-splicing factor ATP-dependent RNA helicase"/>
    <property type="match status" value="1"/>
</dbReference>
<dbReference type="EMBL" id="CAJQZP010001037">
    <property type="protein sequence ID" value="CAG5011595.1"/>
    <property type="molecule type" value="Genomic_DNA"/>
</dbReference>
<evidence type="ECO:0000259" key="26">
    <source>
        <dbReference type="PROSITE" id="PS51192"/>
    </source>
</evidence>
<proteinExistence type="inferred from homology"/>
<dbReference type="InterPro" id="IPR007502">
    <property type="entry name" value="Helicase-assoc_dom"/>
</dbReference>
<dbReference type="InterPro" id="IPR049621">
    <property type="entry name" value="S1_DHX8_helicase"/>
</dbReference>
<feature type="domain" description="S1 motif" evidence="25">
    <location>
        <begin position="298"/>
        <end position="369"/>
    </location>
</feature>
<evidence type="ECO:0000256" key="7">
    <source>
        <dbReference type="ARBA" id="ARBA00022723"/>
    </source>
</evidence>
<dbReference type="GO" id="GO:0003724">
    <property type="term" value="F:RNA helicase activity"/>
    <property type="evidence" value="ECO:0007669"/>
    <property type="project" value="UniProtKB-EC"/>
</dbReference>
<dbReference type="Pfam" id="PF00575">
    <property type="entry name" value="S1"/>
    <property type="match status" value="1"/>
</dbReference>
<keyword evidence="12" id="KW-0347">Helicase</keyword>
<comment type="caution">
    <text evidence="28">The sequence shown here is derived from an EMBL/GenBank/DDBJ whole genome shotgun (WGS) entry which is preliminary data.</text>
</comment>
<dbReference type="GO" id="GO:0016787">
    <property type="term" value="F:hydrolase activity"/>
    <property type="evidence" value="ECO:0007669"/>
    <property type="project" value="UniProtKB-KW"/>
</dbReference>
<evidence type="ECO:0000256" key="6">
    <source>
        <dbReference type="ARBA" id="ARBA00022692"/>
    </source>
</evidence>
<evidence type="ECO:0000256" key="12">
    <source>
        <dbReference type="ARBA" id="ARBA00022806"/>
    </source>
</evidence>
<dbReference type="Pfam" id="PF21010">
    <property type="entry name" value="HA2_C"/>
    <property type="match status" value="1"/>
</dbReference>
<feature type="compositionally biased region" description="Basic and acidic residues" evidence="22">
    <location>
        <begin position="122"/>
        <end position="143"/>
    </location>
</feature>
<feature type="region of interest" description="Disordered" evidence="22">
    <location>
        <begin position="158"/>
        <end position="302"/>
    </location>
</feature>
<evidence type="ECO:0000256" key="4">
    <source>
        <dbReference type="ARBA" id="ARBA00022664"/>
    </source>
</evidence>
<feature type="compositionally biased region" description="Basic and acidic residues" evidence="22">
    <location>
        <begin position="202"/>
        <end position="216"/>
    </location>
</feature>
<dbReference type="FunFam" id="2.40.50.140:FF:000061">
    <property type="entry name" value="ATP-dependent RNA helicase DHX8"/>
    <property type="match status" value="1"/>
</dbReference>
<dbReference type="PROSITE" id="PS50089">
    <property type="entry name" value="ZF_RING_2"/>
    <property type="match status" value="1"/>
</dbReference>
<evidence type="ECO:0000259" key="27">
    <source>
        <dbReference type="PROSITE" id="PS51194"/>
    </source>
</evidence>
<dbReference type="SMART" id="SM00487">
    <property type="entry name" value="DEXDc"/>
    <property type="match status" value="1"/>
</dbReference>
<dbReference type="CDD" id="cd17971">
    <property type="entry name" value="DEXHc_DHX8"/>
    <property type="match status" value="1"/>
</dbReference>
<evidence type="ECO:0000256" key="11">
    <source>
        <dbReference type="ARBA" id="ARBA00022801"/>
    </source>
</evidence>
<evidence type="ECO:0000256" key="2">
    <source>
        <dbReference type="ARBA" id="ARBA00004123"/>
    </source>
</evidence>
<dbReference type="GO" id="GO:0016567">
    <property type="term" value="P:protein ubiquitination"/>
    <property type="evidence" value="ECO:0007669"/>
    <property type="project" value="InterPro"/>
</dbReference>
<feature type="compositionally biased region" description="Basic residues" evidence="22">
    <location>
        <begin position="217"/>
        <end position="264"/>
    </location>
</feature>
<dbReference type="GO" id="GO:0071013">
    <property type="term" value="C:catalytic step 2 spliceosome"/>
    <property type="evidence" value="ECO:0007669"/>
    <property type="project" value="TreeGrafter"/>
</dbReference>
<dbReference type="PANTHER" id="PTHR18934:SF85">
    <property type="entry name" value="ATP-DEPENDENT RNA HELICASE DHX8"/>
    <property type="match status" value="1"/>
</dbReference>
<keyword evidence="29" id="KW-1185">Reference proteome</keyword>
<dbReference type="InterPro" id="IPR022170">
    <property type="entry name" value="MUL1-like"/>
</dbReference>
<dbReference type="SMART" id="SM00490">
    <property type="entry name" value="HELICc"/>
    <property type="match status" value="1"/>
</dbReference>
<keyword evidence="7" id="KW-0479">Metal-binding</keyword>
<dbReference type="CDD" id="cd21691">
    <property type="entry name" value="GH2-like_DHX8"/>
    <property type="match status" value="1"/>
</dbReference>
<evidence type="ECO:0000256" key="21">
    <source>
        <dbReference type="PROSITE-ProRule" id="PRU00175"/>
    </source>
</evidence>
<evidence type="ECO:0000256" key="23">
    <source>
        <dbReference type="SAM" id="Phobius"/>
    </source>
</evidence>
<dbReference type="CDD" id="cd18791">
    <property type="entry name" value="SF2_C_RHA"/>
    <property type="match status" value="1"/>
</dbReference>
<gene>
    <name evidence="28" type="ORF">PAPOLLO_LOCUS15621</name>
</gene>
<dbReference type="OrthoDB" id="10253254at2759"/>
<feature type="region of interest" description="Disordered" evidence="22">
    <location>
        <begin position="79"/>
        <end position="144"/>
    </location>
</feature>
<keyword evidence="14" id="KW-0067">ATP-binding</keyword>
<feature type="compositionally biased region" description="Basic and acidic residues" evidence="22">
    <location>
        <begin position="164"/>
        <end position="188"/>
    </location>
</feature>
<dbReference type="PROSITE" id="PS50126">
    <property type="entry name" value="S1"/>
    <property type="match status" value="1"/>
</dbReference>
<evidence type="ECO:0000313" key="28">
    <source>
        <dbReference type="EMBL" id="CAG5011595.1"/>
    </source>
</evidence>
<dbReference type="GO" id="GO:0005524">
    <property type="term" value="F:ATP binding"/>
    <property type="evidence" value="ECO:0007669"/>
    <property type="project" value="UniProtKB-KW"/>
</dbReference>
<dbReference type="Pfam" id="PF12483">
    <property type="entry name" value="GIDE"/>
    <property type="match status" value="1"/>
</dbReference>
<dbReference type="InterPro" id="IPR011545">
    <property type="entry name" value="DEAD/DEAH_box_helicase_dom"/>
</dbReference>
<dbReference type="Pfam" id="PF00271">
    <property type="entry name" value="Helicase_C"/>
    <property type="match status" value="1"/>
</dbReference>
<evidence type="ECO:0000256" key="13">
    <source>
        <dbReference type="ARBA" id="ARBA00022833"/>
    </source>
</evidence>
<dbReference type="GO" id="GO:0061630">
    <property type="term" value="F:ubiquitin protein ligase activity"/>
    <property type="evidence" value="ECO:0007669"/>
    <property type="project" value="UniProtKB-EC"/>
</dbReference>
<keyword evidence="5" id="KW-0808">Transferase</keyword>
<feature type="domain" description="Helicase C-terminal" evidence="27">
    <location>
        <begin position="788"/>
        <end position="968"/>
    </location>
</feature>
<keyword evidence="11" id="KW-0378">Hydrolase</keyword>
<dbReference type="SMART" id="SM00184">
    <property type="entry name" value="RING"/>
    <property type="match status" value="1"/>
</dbReference>
<dbReference type="Pfam" id="PF13920">
    <property type="entry name" value="zf-C3HC4_3"/>
    <property type="match status" value="1"/>
</dbReference>
<evidence type="ECO:0000256" key="16">
    <source>
        <dbReference type="ARBA" id="ARBA00023136"/>
    </source>
</evidence>
<dbReference type="GO" id="GO:0016020">
    <property type="term" value="C:membrane"/>
    <property type="evidence" value="ECO:0007669"/>
    <property type="project" value="UniProtKB-SubCell"/>
</dbReference>
<evidence type="ECO:0000256" key="9">
    <source>
        <dbReference type="ARBA" id="ARBA00022771"/>
    </source>
</evidence>
<dbReference type="InterPro" id="IPR001650">
    <property type="entry name" value="Helicase_C-like"/>
</dbReference>
<feature type="compositionally biased region" description="Polar residues" evidence="22">
    <location>
        <begin position="79"/>
        <end position="93"/>
    </location>
</feature>
<dbReference type="CDD" id="cd05684">
    <property type="entry name" value="S1_DHX8_helicase"/>
    <property type="match status" value="1"/>
</dbReference>
<feature type="region of interest" description="Disordered" evidence="22">
    <location>
        <begin position="377"/>
        <end position="402"/>
    </location>
</feature>
<feature type="transmembrane region" description="Helical" evidence="23">
    <location>
        <begin position="1485"/>
        <end position="1506"/>
    </location>
</feature>
<dbReference type="InterPro" id="IPR001841">
    <property type="entry name" value="Znf_RING"/>
</dbReference>
<evidence type="ECO:0000256" key="18">
    <source>
        <dbReference type="ARBA" id="ARBA00023242"/>
    </source>
</evidence>
<comment type="subcellular location">
    <subcellularLocation>
        <location evidence="3">Membrane</location>
        <topology evidence="3">Multi-pass membrane protein</topology>
    </subcellularLocation>
    <subcellularLocation>
        <location evidence="2">Nucleus</location>
    </subcellularLocation>
</comment>
<dbReference type="Pfam" id="PF04408">
    <property type="entry name" value="WHD_HA2"/>
    <property type="match status" value="1"/>
</dbReference>
<evidence type="ECO:0000256" key="8">
    <source>
        <dbReference type="ARBA" id="ARBA00022741"/>
    </source>
</evidence>
<comment type="catalytic activity">
    <reaction evidence="1">
        <text>S-ubiquitinyl-[E2 ubiquitin-conjugating enzyme]-L-cysteine + [acceptor protein]-L-lysine = [E2 ubiquitin-conjugating enzyme]-L-cysteine + N(6)-ubiquitinyl-[acceptor protein]-L-lysine.</text>
        <dbReference type="EC" id="2.3.2.27"/>
    </reaction>
</comment>
<dbReference type="InterPro" id="IPR044762">
    <property type="entry name" value="DHX8/Prp22_DEXHc"/>
</dbReference>
<keyword evidence="18" id="KW-0539">Nucleus</keyword>
<dbReference type="InterPro" id="IPR049588">
    <property type="entry name" value="DHX8_GH2-like"/>
</dbReference>
<dbReference type="Proteomes" id="UP000691718">
    <property type="component" value="Unassembled WGS sequence"/>
</dbReference>
<keyword evidence="13" id="KW-0862">Zinc</keyword>
<evidence type="ECO:0000256" key="19">
    <source>
        <dbReference type="ARBA" id="ARBA00047984"/>
    </source>
</evidence>
<evidence type="ECO:0000259" key="25">
    <source>
        <dbReference type="PROSITE" id="PS50126"/>
    </source>
</evidence>
<dbReference type="Pfam" id="PF07717">
    <property type="entry name" value="OB_NTP_bind"/>
    <property type="match status" value="1"/>
</dbReference>
<feature type="compositionally biased region" description="Basic and acidic residues" evidence="22">
    <location>
        <begin position="265"/>
        <end position="288"/>
    </location>
</feature>
<feature type="compositionally biased region" description="Basic and acidic residues" evidence="22">
    <location>
        <begin position="387"/>
        <end position="397"/>
    </location>
</feature>
<evidence type="ECO:0000256" key="15">
    <source>
        <dbReference type="ARBA" id="ARBA00022989"/>
    </source>
</evidence>
<reference evidence="28" key="1">
    <citation type="submission" date="2021-04" db="EMBL/GenBank/DDBJ databases">
        <authorList>
            <person name="Tunstrom K."/>
        </authorList>
    </citation>
    <scope>NUCLEOTIDE SEQUENCE</scope>
</reference>
<dbReference type="InterPro" id="IPR011709">
    <property type="entry name" value="DEAD-box_helicase_OB_fold"/>
</dbReference>
<keyword evidence="6 23" id="KW-0812">Transmembrane</keyword>
<keyword evidence="16 23" id="KW-0472">Membrane</keyword>
<comment type="similarity">
    <text evidence="20">Belongs to the DEAD box helicase family. DEAH subfamily. DDX8/PRP22 sub-subfamily.</text>
</comment>
<evidence type="ECO:0000256" key="3">
    <source>
        <dbReference type="ARBA" id="ARBA00004141"/>
    </source>
</evidence>
<evidence type="ECO:0000256" key="22">
    <source>
        <dbReference type="SAM" id="MobiDB-lite"/>
    </source>
</evidence>
<evidence type="ECO:0000256" key="20">
    <source>
        <dbReference type="ARBA" id="ARBA00060756"/>
    </source>
</evidence>
<dbReference type="InterPro" id="IPR003029">
    <property type="entry name" value="S1_domain"/>
</dbReference>
<dbReference type="Pfam" id="PF00270">
    <property type="entry name" value="DEAD"/>
    <property type="match status" value="1"/>
</dbReference>
<keyword evidence="17" id="KW-0508">mRNA splicing</keyword>
<dbReference type="GO" id="GO:0008270">
    <property type="term" value="F:zinc ion binding"/>
    <property type="evidence" value="ECO:0007669"/>
    <property type="project" value="UniProtKB-KW"/>
</dbReference>
<dbReference type="PANTHER" id="PTHR18934">
    <property type="entry name" value="ATP-DEPENDENT RNA HELICASE"/>
    <property type="match status" value="1"/>
</dbReference>
<dbReference type="PROSITE" id="PS51194">
    <property type="entry name" value="HELICASE_CTER"/>
    <property type="match status" value="1"/>
</dbReference>
<dbReference type="InterPro" id="IPR048333">
    <property type="entry name" value="HA2_WH"/>
</dbReference>
<protein>
    <submittedName>
        <fullName evidence="28">(apollo) hypothetical protein</fullName>
    </submittedName>
</protein>
<evidence type="ECO:0000256" key="10">
    <source>
        <dbReference type="ARBA" id="ARBA00022786"/>
    </source>
</evidence>
<keyword evidence="4" id="KW-0507">mRNA processing</keyword>
<name>A0A8S3XBY1_PARAO</name>
<dbReference type="GO" id="GO:0003006">
    <property type="term" value="P:developmental process involved in reproduction"/>
    <property type="evidence" value="ECO:0007669"/>
    <property type="project" value="UniProtKB-ARBA"/>
</dbReference>